<organism evidence="2 3">
    <name type="scientific">Batillaria attramentaria</name>
    <dbReference type="NCBI Taxonomy" id="370345"/>
    <lineage>
        <taxon>Eukaryota</taxon>
        <taxon>Metazoa</taxon>
        <taxon>Spiralia</taxon>
        <taxon>Lophotrochozoa</taxon>
        <taxon>Mollusca</taxon>
        <taxon>Gastropoda</taxon>
        <taxon>Caenogastropoda</taxon>
        <taxon>Sorbeoconcha</taxon>
        <taxon>Cerithioidea</taxon>
        <taxon>Batillariidae</taxon>
        <taxon>Batillaria</taxon>
    </lineage>
</organism>
<evidence type="ECO:0000313" key="2">
    <source>
        <dbReference type="EMBL" id="KAK7476290.1"/>
    </source>
</evidence>
<proteinExistence type="predicted"/>
<feature type="compositionally biased region" description="Basic and acidic residues" evidence="1">
    <location>
        <begin position="31"/>
        <end position="44"/>
    </location>
</feature>
<dbReference type="Proteomes" id="UP001519460">
    <property type="component" value="Unassembled WGS sequence"/>
</dbReference>
<comment type="caution">
    <text evidence="2">The sequence shown here is derived from an EMBL/GenBank/DDBJ whole genome shotgun (WGS) entry which is preliminary data.</text>
</comment>
<accession>A0ABD0JNN4</accession>
<feature type="compositionally biased region" description="Basic residues" evidence="1">
    <location>
        <begin position="1"/>
        <end position="25"/>
    </location>
</feature>
<keyword evidence="3" id="KW-1185">Reference proteome</keyword>
<sequence>MGKLNKSARQRLRWQSGKHRHKRRPSSISSPERKTSGREGESSIHQDVQGLRYDARSEHATNVEVSRRTGINNIVDEVKKRRWSWLGHALHMNKTRTRTLH</sequence>
<reference evidence="2 3" key="1">
    <citation type="journal article" date="2023" name="Sci. Data">
        <title>Genome assembly of the Korean intertidal mud-creeper Batillaria attramentaria.</title>
        <authorList>
            <person name="Patra A.K."/>
            <person name="Ho P.T."/>
            <person name="Jun S."/>
            <person name="Lee S.J."/>
            <person name="Kim Y."/>
            <person name="Won Y.J."/>
        </authorList>
    </citation>
    <scope>NUCLEOTIDE SEQUENCE [LARGE SCALE GENOMIC DNA]</scope>
    <source>
        <strain evidence="2">Wonlab-2016</strain>
    </source>
</reference>
<evidence type="ECO:0000256" key="1">
    <source>
        <dbReference type="SAM" id="MobiDB-lite"/>
    </source>
</evidence>
<gene>
    <name evidence="2" type="ORF">BaRGS_00032483</name>
</gene>
<protein>
    <submittedName>
        <fullName evidence="2">Uncharacterized protein</fullName>
    </submittedName>
</protein>
<dbReference type="AlphaFoldDB" id="A0ABD0JNN4"/>
<evidence type="ECO:0000313" key="3">
    <source>
        <dbReference type="Proteomes" id="UP001519460"/>
    </source>
</evidence>
<dbReference type="EMBL" id="JACVVK020000380">
    <property type="protein sequence ID" value="KAK7476290.1"/>
    <property type="molecule type" value="Genomic_DNA"/>
</dbReference>
<name>A0ABD0JNN4_9CAEN</name>
<feature type="region of interest" description="Disordered" evidence="1">
    <location>
        <begin position="1"/>
        <end position="61"/>
    </location>
</feature>